<comment type="caution">
    <text evidence="15">The sequence shown here is derived from an EMBL/GenBank/DDBJ whole genome shotgun (WGS) entry which is preliminary data.</text>
</comment>
<evidence type="ECO:0000256" key="10">
    <source>
        <dbReference type="ARBA" id="ARBA00023004"/>
    </source>
</evidence>
<evidence type="ECO:0000256" key="4">
    <source>
        <dbReference type="ARBA" id="ARBA00022475"/>
    </source>
</evidence>
<organism evidence="15 16">
    <name type="scientific">Brevundimonas mediterranea</name>
    <dbReference type="NCBI Taxonomy" id="74329"/>
    <lineage>
        <taxon>Bacteria</taxon>
        <taxon>Pseudomonadati</taxon>
        <taxon>Pseudomonadota</taxon>
        <taxon>Alphaproteobacteria</taxon>
        <taxon>Caulobacterales</taxon>
        <taxon>Caulobacteraceae</taxon>
        <taxon>Brevundimonas</taxon>
    </lineage>
</organism>
<dbReference type="InterPro" id="IPR052168">
    <property type="entry name" value="Cytochrome_b561_oxidase"/>
</dbReference>
<dbReference type="GO" id="GO:0005886">
    <property type="term" value="C:plasma membrane"/>
    <property type="evidence" value="ECO:0007669"/>
    <property type="project" value="UniProtKB-SubCell"/>
</dbReference>
<reference evidence="15 16" key="1">
    <citation type="submission" date="2020-08" db="EMBL/GenBank/DDBJ databases">
        <title>Genomic Encyclopedia of Type Strains, Phase IV (KMG-IV): sequencing the most valuable type-strain genomes for metagenomic binning, comparative biology and taxonomic classification.</title>
        <authorList>
            <person name="Goeker M."/>
        </authorList>
    </citation>
    <scope>NUCLEOTIDE SEQUENCE [LARGE SCALE GENOMIC DNA]</scope>
    <source>
        <strain evidence="15 16">DSM 14878</strain>
    </source>
</reference>
<dbReference type="PANTHER" id="PTHR30529">
    <property type="entry name" value="CYTOCHROME B561"/>
    <property type="match status" value="1"/>
</dbReference>
<dbReference type="Pfam" id="PF01292">
    <property type="entry name" value="Ni_hydr_CYTB"/>
    <property type="match status" value="1"/>
</dbReference>
<feature type="transmembrane region" description="Helical" evidence="13">
    <location>
        <begin position="14"/>
        <end position="32"/>
    </location>
</feature>
<evidence type="ECO:0000256" key="3">
    <source>
        <dbReference type="ARBA" id="ARBA00022448"/>
    </source>
</evidence>
<keyword evidence="6 13" id="KW-0812">Transmembrane</keyword>
<name>A0A7W6A5C4_9CAUL</name>
<dbReference type="AlphaFoldDB" id="A0A7W6A5C4"/>
<dbReference type="PANTHER" id="PTHR30529:SF1">
    <property type="entry name" value="CYTOCHROME B561 HOMOLOG 2"/>
    <property type="match status" value="1"/>
</dbReference>
<keyword evidence="7" id="KW-0479">Metal-binding</keyword>
<evidence type="ECO:0000256" key="12">
    <source>
        <dbReference type="ARBA" id="ARBA00037975"/>
    </source>
</evidence>
<feature type="domain" description="Cytochrome b561 bacterial/Ni-hydrogenase" evidence="14">
    <location>
        <begin position="7"/>
        <end position="177"/>
    </location>
</feature>
<dbReference type="GO" id="GO:0046872">
    <property type="term" value="F:metal ion binding"/>
    <property type="evidence" value="ECO:0007669"/>
    <property type="project" value="UniProtKB-KW"/>
</dbReference>
<evidence type="ECO:0000256" key="2">
    <source>
        <dbReference type="ARBA" id="ARBA00004651"/>
    </source>
</evidence>
<keyword evidence="11 13" id="KW-0472">Membrane</keyword>
<keyword evidence="9 13" id="KW-1133">Transmembrane helix</keyword>
<dbReference type="InterPro" id="IPR016174">
    <property type="entry name" value="Di-haem_cyt_TM"/>
</dbReference>
<keyword evidence="3" id="KW-0813">Transport</keyword>
<evidence type="ECO:0000256" key="5">
    <source>
        <dbReference type="ARBA" id="ARBA00022617"/>
    </source>
</evidence>
<evidence type="ECO:0000256" key="11">
    <source>
        <dbReference type="ARBA" id="ARBA00023136"/>
    </source>
</evidence>
<evidence type="ECO:0000256" key="7">
    <source>
        <dbReference type="ARBA" id="ARBA00022723"/>
    </source>
</evidence>
<dbReference type="Proteomes" id="UP000532936">
    <property type="component" value="Unassembled WGS sequence"/>
</dbReference>
<keyword evidence="8" id="KW-0249">Electron transport</keyword>
<evidence type="ECO:0000256" key="9">
    <source>
        <dbReference type="ARBA" id="ARBA00022989"/>
    </source>
</evidence>
<keyword evidence="4" id="KW-1003">Cell membrane</keyword>
<evidence type="ECO:0000259" key="14">
    <source>
        <dbReference type="Pfam" id="PF01292"/>
    </source>
</evidence>
<accession>A0A7W6A5C4</accession>
<evidence type="ECO:0000256" key="1">
    <source>
        <dbReference type="ARBA" id="ARBA00001970"/>
    </source>
</evidence>
<keyword evidence="10" id="KW-0408">Iron</keyword>
<keyword evidence="5" id="KW-0349">Heme</keyword>
<dbReference type="GO" id="GO:0009055">
    <property type="term" value="F:electron transfer activity"/>
    <property type="evidence" value="ECO:0007669"/>
    <property type="project" value="InterPro"/>
</dbReference>
<feature type="transmembrane region" description="Helical" evidence="13">
    <location>
        <begin position="85"/>
        <end position="107"/>
    </location>
</feature>
<comment type="cofactor">
    <cofactor evidence="1">
        <name>heme b</name>
        <dbReference type="ChEBI" id="CHEBI:60344"/>
    </cofactor>
</comment>
<evidence type="ECO:0000256" key="8">
    <source>
        <dbReference type="ARBA" id="ARBA00022982"/>
    </source>
</evidence>
<evidence type="ECO:0000313" key="15">
    <source>
        <dbReference type="EMBL" id="MBB3870998.1"/>
    </source>
</evidence>
<evidence type="ECO:0000313" key="16">
    <source>
        <dbReference type="Proteomes" id="UP000532936"/>
    </source>
</evidence>
<dbReference type="GO" id="GO:0022904">
    <property type="term" value="P:respiratory electron transport chain"/>
    <property type="evidence" value="ECO:0007669"/>
    <property type="project" value="InterPro"/>
</dbReference>
<dbReference type="RefSeq" id="WP_183195261.1">
    <property type="nucleotide sequence ID" value="NZ_JACIDA010000001.1"/>
</dbReference>
<gene>
    <name evidence="15" type="ORF">GGR11_000512</name>
</gene>
<dbReference type="GO" id="GO:0020037">
    <property type="term" value="F:heme binding"/>
    <property type="evidence" value="ECO:0007669"/>
    <property type="project" value="TreeGrafter"/>
</dbReference>
<evidence type="ECO:0000256" key="6">
    <source>
        <dbReference type="ARBA" id="ARBA00022692"/>
    </source>
</evidence>
<dbReference type="EMBL" id="JACIDA010000001">
    <property type="protein sequence ID" value="MBB3870998.1"/>
    <property type="molecule type" value="Genomic_DNA"/>
</dbReference>
<comment type="subcellular location">
    <subcellularLocation>
        <location evidence="2">Cell membrane</location>
        <topology evidence="2">Multi-pass membrane protein</topology>
    </subcellularLocation>
</comment>
<evidence type="ECO:0000256" key="13">
    <source>
        <dbReference type="SAM" id="Phobius"/>
    </source>
</evidence>
<sequence>MAEPRNRYSTVSLALHWIIALGVLAQVLLITAHEKTEGALSGQFVMLHKSVGITILVLTLARIGWRLAHPAIPLPGHLPRWERQAARATHVLFYVVLIAMPMTGWLASSAAGREIAWFGLLDWPLLPVGGGRETAGRFMEVHEVVMKGLYVLIALHVLGALKHQFINRDNVLHRMIPLIPRRP</sequence>
<proteinExistence type="inferred from homology"/>
<comment type="similarity">
    <text evidence="12">Belongs to the cytochrome b561 family.</text>
</comment>
<protein>
    <submittedName>
        <fullName evidence="15">Cytochrome b561</fullName>
    </submittedName>
</protein>
<dbReference type="SUPFAM" id="SSF81342">
    <property type="entry name" value="Transmembrane di-heme cytochromes"/>
    <property type="match status" value="1"/>
</dbReference>
<dbReference type="InterPro" id="IPR011577">
    <property type="entry name" value="Cyt_b561_bac/Ni-Hgenase"/>
</dbReference>
<feature type="transmembrane region" description="Helical" evidence="13">
    <location>
        <begin position="44"/>
        <end position="65"/>
    </location>
</feature>